<dbReference type="Proteomes" id="UP000029981">
    <property type="component" value="Chromosome 1"/>
</dbReference>
<dbReference type="Gramene" id="KGN65388">
    <property type="protein sequence ID" value="KGN65388"/>
    <property type="gene ID" value="Csa_1G399650"/>
</dbReference>
<dbReference type="OMA" id="QRPRYFW"/>
<feature type="domain" description="RecQ mediated genome instability protein 1 OB-fold" evidence="3">
    <location>
        <begin position="75"/>
        <end position="138"/>
    </location>
</feature>
<dbReference type="InterPro" id="IPR013894">
    <property type="entry name" value="RMI1_OB"/>
</dbReference>
<protein>
    <recommendedName>
        <fullName evidence="3">RecQ mediated genome instability protein 1 OB-fold domain-containing protein</fullName>
    </recommendedName>
</protein>
<sequence>MADASVAVLETLRLRGWNFSDSDEVKAVITIATALADDPSSVLDSVESELINIDLRFIGGKSLPEPALFRKSSRILGPIVLQISSVKDISRSSLDGILKASNGRRLLRFGLTDGHSEITAIEYSHIPSIPDDIPPGTKQPQRPRYFWDAAIENMNLKHGRSLNRWEEVEYLILIQGKVNLTWLGIDAKKNFTMWKNRQCQANL</sequence>
<accession>A0A0A0LUB7</accession>
<name>A0A0A0LUB7_CUCSA</name>
<organism evidence="4 5">
    <name type="scientific">Cucumis sativus</name>
    <name type="common">Cucumber</name>
    <dbReference type="NCBI Taxonomy" id="3659"/>
    <lineage>
        <taxon>Eukaryota</taxon>
        <taxon>Viridiplantae</taxon>
        <taxon>Streptophyta</taxon>
        <taxon>Embryophyta</taxon>
        <taxon>Tracheophyta</taxon>
        <taxon>Spermatophyta</taxon>
        <taxon>Magnoliopsida</taxon>
        <taxon>eudicotyledons</taxon>
        <taxon>Gunneridae</taxon>
        <taxon>Pentapetalae</taxon>
        <taxon>rosids</taxon>
        <taxon>fabids</taxon>
        <taxon>Cucurbitales</taxon>
        <taxon>Cucurbitaceae</taxon>
        <taxon>Benincaseae</taxon>
        <taxon>Cucumis</taxon>
    </lineage>
</organism>
<dbReference type="InterPro" id="IPR042470">
    <property type="entry name" value="RMI1_N_C_sf"/>
</dbReference>
<reference evidence="4 5" key="2">
    <citation type="journal article" date="2009" name="PLoS ONE">
        <title>An integrated genetic and cytogenetic map of the cucumber genome.</title>
        <authorList>
            <person name="Ren Y."/>
            <person name="Zhang Z."/>
            <person name="Liu J."/>
            <person name="Staub J.E."/>
            <person name="Han Y."/>
            <person name="Cheng Z."/>
            <person name="Li X."/>
            <person name="Lu J."/>
            <person name="Miao H."/>
            <person name="Kang H."/>
            <person name="Xie B."/>
            <person name="Gu X."/>
            <person name="Wang X."/>
            <person name="Du Y."/>
            <person name="Jin W."/>
            <person name="Huang S."/>
        </authorList>
    </citation>
    <scope>NUCLEOTIDE SEQUENCE [LARGE SCALE GENOMIC DNA]</scope>
    <source>
        <strain evidence="5">cv. 9930</strain>
    </source>
</reference>
<evidence type="ECO:0000313" key="5">
    <source>
        <dbReference type="Proteomes" id="UP000029981"/>
    </source>
</evidence>
<reference evidence="4 5" key="4">
    <citation type="journal article" date="2011" name="BMC Genomics">
        <title>RNA-Seq improves annotation of protein-coding genes in the cucumber genome.</title>
        <authorList>
            <person name="Li Z."/>
            <person name="Zhang Z."/>
            <person name="Yan P."/>
            <person name="Huang S."/>
            <person name="Fei Z."/>
            <person name="Lin K."/>
        </authorList>
    </citation>
    <scope>NUCLEOTIDE SEQUENCE [LARGE SCALE GENOMIC DNA]</scope>
    <source>
        <strain evidence="5">cv. 9930</strain>
    </source>
</reference>
<evidence type="ECO:0000313" key="4">
    <source>
        <dbReference type="EMBL" id="KGN65388.1"/>
    </source>
</evidence>
<evidence type="ECO:0000256" key="2">
    <source>
        <dbReference type="ARBA" id="ARBA00023242"/>
    </source>
</evidence>
<dbReference type="SMART" id="SM01161">
    <property type="entry name" value="DUF1767"/>
    <property type="match status" value="1"/>
</dbReference>
<dbReference type="GO" id="GO:0005634">
    <property type="term" value="C:nucleus"/>
    <property type="evidence" value="ECO:0007669"/>
    <property type="project" value="UniProtKB-SubCell"/>
</dbReference>
<dbReference type="PANTHER" id="PTHR13681:SF24">
    <property type="entry name" value="TUDOR DOMAIN-CONTAINING PROTEIN 3"/>
    <property type="match status" value="1"/>
</dbReference>
<evidence type="ECO:0000256" key="1">
    <source>
        <dbReference type="ARBA" id="ARBA00004123"/>
    </source>
</evidence>
<dbReference type="AlphaFoldDB" id="A0A0A0LUB7"/>
<dbReference type="Gene3D" id="2.40.50.770">
    <property type="entry name" value="RecQ-mediated genome instability protein Rmi1, C-terminal domain"/>
    <property type="match status" value="1"/>
</dbReference>
<dbReference type="PANTHER" id="PTHR13681">
    <property type="entry name" value="SURVIVAL OF MOTOR NEURON-RELATED-SPLICING FACTOR 30-RELATED"/>
    <property type="match status" value="1"/>
</dbReference>
<reference evidence="4 5" key="3">
    <citation type="journal article" date="2010" name="BMC Genomics">
        <title>Transcriptome sequencing and comparative analysis of cucumber flowers with different sex types.</title>
        <authorList>
            <person name="Guo S."/>
            <person name="Zheng Y."/>
            <person name="Joung J.G."/>
            <person name="Liu S."/>
            <person name="Zhang Z."/>
            <person name="Crasta O.R."/>
            <person name="Sobral B.W."/>
            <person name="Xu Y."/>
            <person name="Huang S."/>
            <person name="Fei Z."/>
        </authorList>
    </citation>
    <scope>NUCLEOTIDE SEQUENCE [LARGE SCALE GENOMIC DNA]</scope>
    <source>
        <strain evidence="5">cv. 9930</strain>
    </source>
</reference>
<dbReference type="EMBL" id="CM002922">
    <property type="protein sequence ID" value="KGN65388.1"/>
    <property type="molecule type" value="Genomic_DNA"/>
</dbReference>
<comment type="subcellular location">
    <subcellularLocation>
        <location evidence="1">Nucleus</location>
    </subcellularLocation>
</comment>
<dbReference type="STRING" id="3659.A0A0A0LUB7"/>
<reference evidence="4 5" key="1">
    <citation type="journal article" date="2009" name="Nat. Genet.">
        <title>The genome of the cucumber, Cucumis sativus L.</title>
        <authorList>
            <person name="Huang S."/>
            <person name="Li R."/>
            <person name="Zhang Z."/>
            <person name="Li L."/>
            <person name="Gu X."/>
            <person name="Fan W."/>
            <person name="Lucas W.J."/>
            <person name="Wang X."/>
            <person name="Xie B."/>
            <person name="Ni P."/>
            <person name="Ren Y."/>
            <person name="Zhu H."/>
            <person name="Li J."/>
            <person name="Lin K."/>
            <person name="Jin W."/>
            <person name="Fei Z."/>
            <person name="Li G."/>
            <person name="Staub J."/>
            <person name="Kilian A."/>
            <person name="van der Vossen E.A."/>
            <person name="Wu Y."/>
            <person name="Guo J."/>
            <person name="He J."/>
            <person name="Jia Z."/>
            <person name="Ren Y."/>
            <person name="Tian G."/>
            <person name="Lu Y."/>
            <person name="Ruan J."/>
            <person name="Qian W."/>
            <person name="Wang M."/>
            <person name="Huang Q."/>
            <person name="Li B."/>
            <person name="Xuan Z."/>
            <person name="Cao J."/>
            <person name="Asan"/>
            <person name="Wu Z."/>
            <person name="Zhang J."/>
            <person name="Cai Q."/>
            <person name="Bai Y."/>
            <person name="Zhao B."/>
            <person name="Han Y."/>
            <person name="Li Y."/>
            <person name="Li X."/>
            <person name="Wang S."/>
            <person name="Shi Q."/>
            <person name="Liu S."/>
            <person name="Cho W.K."/>
            <person name="Kim J.Y."/>
            <person name="Xu Y."/>
            <person name="Heller-Uszynska K."/>
            <person name="Miao H."/>
            <person name="Cheng Z."/>
            <person name="Zhang S."/>
            <person name="Wu J."/>
            <person name="Yang Y."/>
            <person name="Kang H."/>
            <person name="Li M."/>
            <person name="Liang H."/>
            <person name="Ren X."/>
            <person name="Shi Z."/>
            <person name="Wen M."/>
            <person name="Jian M."/>
            <person name="Yang H."/>
            <person name="Zhang G."/>
            <person name="Yang Z."/>
            <person name="Chen R."/>
            <person name="Liu S."/>
            <person name="Li J."/>
            <person name="Ma L."/>
            <person name="Liu H."/>
            <person name="Zhou Y."/>
            <person name="Zhao J."/>
            <person name="Fang X."/>
            <person name="Li G."/>
            <person name="Fang L."/>
            <person name="Li Y."/>
            <person name="Liu D."/>
            <person name="Zheng H."/>
            <person name="Zhang Y."/>
            <person name="Qin N."/>
            <person name="Li Z."/>
            <person name="Yang G."/>
            <person name="Yang S."/>
            <person name="Bolund L."/>
            <person name="Kristiansen K."/>
            <person name="Zheng H."/>
            <person name="Li S."/>
            <person name="Zhang X."/>
            <person name="Yang H."/>
            <person name="Wang J."/>
            <person name="Sun R."/>
            <person name="Zhang B."/>
            <person name="Jiang S."/>
            <person name="Wang J."/>
            <person name="Du Y."/>
            <person name="Li S."/>
        </authorList>
    </citation>
    <scope>NUCLEOTIDE SEQUENCE [LARGE SCALE GENOMIC DNA]</scope>
    <source>
        <strain evidence="5">cv. 9930</strain>
    </source>
</reference>
<proteinExistence type="predicted"/>
<keyword evidence="5" id="KW-1185">Reference proteome</keyword>
<evidence type="ECO:0000259" key="3">
    <source>
        <dbReference type="Pfam" id="PF08585"/>
    </source>
</evidence>
<gene>
    <name evidence="4" type="ORF">Csa_1G399650</name>
</gene>
<keyword evidence="2" id="KW-0539">Nucleus</keyword>
<dbReference type="Pfam" id="PF08585">
    <property type="entry name" value="RMI1_N_C"/>
    <property type="match status" value="1"/>
</dbReference>